<sequence length="98" mass="11546">MNRNEEKPIIELLPPLNKRCEMIVRIFRISFTLIPIIIGIWAWLKFGWLYGLFFWIVGVFAGIIILSKLKIAYIPLNQHELSHSATAILKWYVAKRFC</sequence>
<keyword evidence="1" id="KW-0472">Membrane</keyword>
<keyword evidence="1" id="KW-1133">Transmembrane helix</keyword>
<name>A0A1I5PMN5_9BACT</name>
<evidence type="ECO:0000313" key="2">
    <source>
        <dbReference type="EMBL" id="SFP34796.1"/>
    </source>
</evidence>
<evidence type="ECO:0000313" key="3">
    <source>
        <dbReference type="Proteomes" id="UP000199227"/>
    </source>
</evidence>
<keyword evidence="1" id="KW-0812">Transmembrane</keyword>
<evidence type="ECO:0000256" key="1">
    <source>
        <dbReference type="SAM" id="Phobius"/>
    </source>
</evidence>
<dbReference type="RefSeq" id="WP_092912286.1">
    <property type="nucleotide sequence ID" value="NZ_FOXB01000016.1"/>
</dbReference>
<dbReference type="AlphaFoldDB" id="A0A1I5PMN5"/>
<dbReference type="EMBL" id="FOXB01000016">
    <property type="protein sequence ID" value="SFP34796.1"/>
    <property type="molecule type" value="Genomic_DNA"/>
</dbReference>
<reference evidence="2 3" key="1">
    <citation type="submission" date="2016-10" db="EMBL/GenBank/DDBJ databases">
        <authorList>
            <person name="de Groot N.N."/>
        </authorList>
    </citation>
    <scope>NUCLEOTIDE SEQUENCE [LARGE SCALE GENOMIC DNA]</scope>
    <source>
        <strain evidence="2 3">EP1-55-1</strain>
    </source>
</reference>
<keyword evidence="3" id="KW-1185">Reference proteome</keyword>
<dbReference type="Proteomes" id="UP000199227">
    <property type="component" value="Unassembled WGS sequence"/>
</dbReference>
<accession>A0A1I5PMN5</accession>
<gene>
    <name evidence="2" type="ORF">SAMN05216234_11612</name>
</gene>
<feature type="transmembrane region" description="Helical" evidence="1">
    <location>
        <begin position="26"/>
        <end position="44"/>
    </location>
</feature>
<feature type="transmembrane region" description="Helical" evidence="1">
    <location>
        <begin position="50"/>
        <end position="69"/>
    </location>
</feature>
<organism evidence="2 3">
    <name type="scientific">Hydrogenimonas thermophila</name>
    <dbReference type="NCBI Taxonomy" id="223786"/>
    <lineage>
        <taxon>Bacteria</taxon>
        <taxon>Pseudomonadati</taxon>
        <taxon>Campylobacterota</taxon>
        <taxon>Epsilonproteobacteria</taxon>
        <taxon>Campylobacterales</taxon>
        <taxon>Hydrogenimonadaceae</taxon>
        <taxon>Hydrogenimonas</taxon>
    </lineage>
</organism>
<dbReference type="STRING" id="223786.SAMN05216234_11612"/>
<dbReference type="OrthoDB" id="5339835at2"/>
<protein>
    <submittedName>
        <fullName evidence="2">Uncharacterized protein</fullName>
    </submittedName>
</protein>
<proteinExistence type="predicted"/>